<evidence type="ECO:0000313" key="2">
    <source>
        <dbReference type="Proteomes" id="UP000076727"/>
    </source>
</evidence>
<dbReference type="EMBL" id="KV429087">
    <property type="protein sequence ID" value="KZT66560.1"/>
    <property type="molecule type" value="Genomic_DNA"/>
</dbReference>
<proteinExistence type="predicted"/>
<accession>A0A165N5X5</accession>
<name>A0A165N5X5_9APHY</name>
<dbReference type="SUPFAM" id="SSF50998">
    <property type="entry name" value="Quinoprotein alcohol dehydrogenase-like"/>
    <property type="match status" value="1"/>
</dbReference>
<sequence length="429" mass="46648">MSPVIARPLTLEGDVESFYVHERYVLTFSKTSADVWRAGSELGHLNHVTGFSEPVPSPPFERFPIVDLERNLVIVPDHGPQNGPPLLWVFSLADGMLIHKLELYGALAQTRLQYADGKVLVAVEENDGRAPPNGRTTILLCDVAGDGGLLGGVHLPARLKAREEKRLNTVGGVLAPVQLRPNGDVIATSSEAWHTEMEVLRWRGADVLDFPEPDASFELRLSLEGGDRIHPTCTAPLDENSFIMAVAEAVSDVLQVGEGCQTAIHAVDAEAMTIRWSAECVGGRVSSVHYVAAVDAIVAFGEHDYGESDGDDPFAYVVVLDPAMGTRRRMETIKHPVQGTPLRYCGLGKKADGFAIIIVFRDGLTYAVDLRQFLEHGFPEDGTLTPASTSLEKGWEVEEVGVAGQTVILSVCDSTMNGSLHIRYFELNQ</sequence>
<evidence type="ECO:0000313" key="1">
    <source>
        <dbReference type="EMBL" id="KZT66560.1"/>
    </source>
</evidence>
<dbReference type="AlphaFoldDB" id="A0A165N5X5"/>
<gene>
    <name evidence="1" type="ORF">DAEQUDRAFT_730123</name>
</gene>
<keyword evidence="2" id="KW-1185">Reference proteome</keyword>
<dbReference type="OrthoDB" id="2796808at2759"/>
<protein>
    <recommendedName>
        <fullName evidence="3">NudC domain-containing protein 1</fullName>
    </recommendedName>
</protein>
<dbReference type="InterPro" id="IPR011047">
    <property type="entry name" value="Quinoprotein_ADH-like_sf"/>
</dbReference>
<organism evidence="1 2">
    <name type="scientific">Daedalea quercina L-15889</name>
    <dbReference type="NCBI Taxonomy" id="1314783"/>
    <lineage>
        <taxon>Eukaryota</taxon>
        <taxon>Fungi</taxon>
        <taxon>Dikarya</taxon>
        <taxon>Basidiomycota</taxon>
        <taxon>Agaricomycotina</taxon>
        <taxon>Agaricomycetes</taxon>
        <taxon>Polyporales</taxon>
        <taxon>Fomitopsis</taxon>
    </lineage>
</organism>
<evidence type="ECO:0008006" key="3">
    <source>
        <dbReference type="Google" id="ProtNLM"/>
    </source>
</evidence>
<reference evidence="1 2" key="1">
    <citation type="journal article" date="2016" name="Mol. Biol. Evol.">
        <title>Comparative Genomics of Early-Diverging Mushroom-Forming Fungi Provides Insights into the Origins of Lignocellulose Decay Capabilities.</title>
        <authorList>
            <person name="Nagy L.G."/>
            <person name="Riley R."/>
            <person name="Tritt A."/>
            <person name="Adam C."/>
            <person name="Daum C."/>
            <person name="Floudas D."/>
            <person name="Sun H."/>
            <person name="Yadav J.S."/>
            <person name="Pangilinan J."/>
            <person name="Larsson K.H."/>
            <person name="Matsuura K."/>
            <person name="Barry K."/>
            <person name="Labutti K."/>
            <person name="Kuo R."/>
            <person name="Ohm R.A."/>
            <person name="Bhattacharya S.S."/>
            <person name="Shirouzu T."/>
            <person name="Yoshinaga Y."/>
            <person name="Martin F.M."/>
            <person name="Grigoriev I.V."/>
            <person name="Hibbett D.S."/>
        </authorList>
    </citation>
    <scope>NUCLEOTIDE SEQUENCE [LARGE SCALE GENOMIC DNA]</scope>
    <source>
        <strain evidence="1 2">L-15889</strain>
    </source>
</reference>
<dbReference type="Proteomes" id="UP000076727">
    <property type="component" value="Unassembled WGS sequence"/>
</dbReference>